<dbReference type="EMBL" id="VSSQ01000177">
    <property type="protein sequence ID" value="MPL83551.1"/>
    <property type="molecule type" value="Genomic_DNA"/>
</dbReference>
<comment type="similarity">
    <text evidence="1">Belongs to the universal stress protein A family.</text>
</comment>
<organism evidence="4">
    <name type="scientific">bioreactor metagenome</name>
    <dbReference type="NCBI Taxonomy" id="1076179"/>
    <lineage>
        <taxon>unclassified sequences</taxon>
        <taxon>metagenomes</taxon>
        <taxon>ecological metagenomes</taxon>
    </lineage>
</organism>
<protein>
    <recommendedName>
        <fullName evidence="2">UspA domain-containing protein</fullName>
    </recommendedName>
</protein>
<dbReference type="AlphaFoldDB" id="A0A644UXD5"/>
<dbReference type="PRINTS" id="PR01438">
    <property type="entry name" value="UNVRSLSTRESS"/>
</dbReference>
<dbReference type="InterPro" id="IPR014729">
    <property type="entry name" value="Rossmann-like_a/b/a_fold"/>
</dbReference>
<feature type="domain" description="UspA" evidence="2">
    <location>
        <begin position="1"/>
        <end position="131"/>
    </location>
</feature>
<evidence type="ECO:0000313" key="3">
    <source>
        <dbReference type="EMBL" id="MPL83239.1"/>
    </source>
</evidence>
<reference evidence="4" key="1">
    <citation type="submission" date="2019-08" db="EMBL/GenBank/DDBJ databases">
        <authorList>
            <person name="Kucharzyk K."/>
            <person name="Murdoch R.W."/>
            <person name="Higgins S."/>
            <person name="Loffler F."/>
        </authorList>
    </citation>
    <scope>NUCLEOTIDE SEQUENCE</scope>
</reference>
<gene>
    <name evidence="3" type="ORF">SDC9_29189</name>
    <name evidence="4" type="ORF">SDC9_29506</name>
</gene>
<evidence type="ECO:0000259" key="2">
    <source>
        <dbReference type="Pfam" id="PF00582"/>
    </source>
</evidence>
<dbReference type="InterPro" id="IPR006016">
    <property type="entry name" value="UspA"/>
</dbReference>
<dbReference type="PANTHER" id="PTHR46268:SF6">
    <property type="entry name" value="UNIVERSAL STRESS PROTEIN UP12"/>
    <property type="match status" value="1"/>
</dbReference>
<dbReference type="InterPro" id="IPR006015">
    <property type="entry name" value="Universal_stress_UspA"/>
</dbReference>
<sequence length="131" mass="14659">MFENIMVPSDGSEYSYLAVETAFEIAKKFNSKVTAVYVLDENTSFSYDDLEDEGNKILAKISEKGKKEGVMVIEHLITADPLRDMKIIAEKTQVDSIVINSLGKNRSENLKIGSIADRVIRTFDIPIVLVK</sequence>
<dbReference type="PANTHER" id="PTHR46268">
    <property type="entry name" value="STRESS RESPONSE PROTEIN NHAX"/>
    <property type="match status" value="1"/>
</dbReference>
<evidence type="ECO:0000256" key="1">
    <source>
        <dbReference type="ARBA" id="ARBA00008791"/>
    </source>
</evidence>
<dbReference type="Gene3D" id="3.40.50.620">
    <property type="entry name" value="HUPs"/>
    <property type="match status" value="1"/>
</dbReference>
<dbReference type="CDD" id="cd00293">
    <property type="entry name" value="USP-like"/>
    <property type="match status" value="1"/>
</dbReference>
<dbReference type="EMBL" id="VSSQ01000173">
    <property type="protein sequence ID" value="MPL83239.1"/>
    <property type="molecule type" value="Genomic_DNA"/>
</dbReference>
<accession>A0A644UXD5</accession>
<dbReference type="SUPFAM" id="SSF52402">
    <property type="entry name" value="Adenine nucleotide alpha hydrolases-like"/>
    <property type="match status" value="1"/>
</dbReference>
<comment type="caution">
    <text evidence="4">The sequence shown here is derived from an EMBL/GenBank/DDBJ whole genome shotgun (WGS) entry which is preliminary data.</text>
</comment>
<evidence type="ECO:0000313" key="4">
    <source>
        <dbReference type="EMBL" id="MPL83551.1"/>
    </source>
</evidence>
<dbReference type="Pfam" id="PF00582">
    <property type="entry name" value="Usp"/>
    <property type="match status" value="1"/>
</dbReference>
<proteinExistence type="inferred from homology"/>
<name>A0A644UXD5_9ZZZZ</name>